<dbReference type="PANTHER" id="PTHR22911">
    <property type="entry name" value="ACYL-MALONYL CONDENSING ENZYME-RELATED"/>
    <property type="match status" value="1"/>
</dbReference>
<organism evidence="7 8">
    <name type="scientific">Pseudomonas fulva</name>
    <dbReference type="NCBI Taxonomy" id="47880"/>
    <lineage>
        <taxon>Bacteria</taxon>
        <taxon>Pseudomonadati</taxon>
        <taxon>Pseudomonadota</taxon>
        <taxon>Gammaproteobacteria</taxon>
        <taxon>Pseudomonadales</taxon>
        <taxon>Pseudomonadaceae</taxon>
        <taxon>Pseudomonas</taxon>
    </lineage>
</organism>
<keyword evidence="2 5" id="KW-0812">Transmembrane</keyword>
<feature type="transmembrane region" description="Helical" evidence="5">
    <location>
        <begin position="252"/>
        <end position="268"/>
    </location>
</feature>
<dbReference type="Proteomes" id="UP000032068">
    <property type="component" value="Unassembled WGS sequence"/>
</dbReference>
<dbReference type="InterPro" id="IPR037185">
    <property type="entry name" value="EmrE-like"/>
</dbReference>
<dbReference type="GO" id="GO:0016020">
    <property type="term" value="C:membrane"/>
    <property type="evidence" value="ECO:0007669"/>
    <property type="project" value="UniProtKB-SubCell"/>
</dbReference>
<feature type="transmembrane region" description="Helical" evidence="5">
    <location>
        <begin position="16"/>
        <end position="33"/>
    </location>
</feature>
<keyword evidence="4 5" id="KW-0472">Membrane</keyword>
<evidence type="ECO:0000259" key="6">
    <source>
        <dbReference type="Pfam" id="PF00892"/>
    </source>
</evidence>
<feature type="transmembrane region" description="Helical" evidence="5">
    <location>
        <begin position="111"/>
        <end position="129"/>
    </location>
</feature>
<evidence type="ECO:0000256" key="2">
    <source>
        <dbReference type="ARBA" id="ARBA00022692"/>
    </source>
</evidence>
<evidence type="ECO:0000256" key="4">
    <source>
        <dbReference type="ARBA" id="ARBA00023136"/>
    </source>
</evidence>
<dbReference type="EMBL" id="JXQW01000029">
    <property type="protein sequence ID" value="KIQ00234.1"/>
    <property type="molecule type" value="Genomic_DNA"/>
</dbReference>
<evidence type="ECO:0000313" key="7">
    <source>
        <dbReference type="EMBL" id="KIQ00234.1"/>
    </source>
</evidence>
<gene>
    <name evidence="7" type="ORF">RU08_12600</name>
</gene>
<feature type="domain" description="EamA" evidence="6">
    <location>
        <begin position="167"/>
        <end position="290"/>
    </location>
</feature>
<protein>
    <submittedName>
        <fullName evidence="7">Membrane protein</fullName>
    </submittedName>
</protein>
<keyword evidence="3 5" id="KW-1133">Transmembrane helix</keyword>
<dbReference type="Pfam" id="PF00892">
    <property type="entry name" value="EamA"/>
    <property type="match status" value="2"/>
</dbReference>
<feature type="transmembrane region" description="Helical" evidence="5">
    <location>
        <begin position="53"/>
        <end position="72"/>
    </location>
</feature>
<evidence type="ECO:0000256" key="3">
    <source>
        <dbReference type="ARBA" id="ARBA00022989"/>
    </source>
</evidence>
<name>A0A0D0JX75_9PSED</name>
<evidence type="ECO:0000256" key="1">
    <source>
        <dbReference type="ARBA" id="ARBA00004141"/>
    </source>
</evidence>
<comment type="subcellular location">
    <subcellularLocation>
        <location evidence="1">Membrane</location>
        <topology evidence="1">Multi-pass membrane protein</topology>
    </subcellularLocation>
</comment>
<feature type="transmembrane region" description="Helical" evidence="5">
    <location>
        <begin position="192"/>
        <end position="213"/>
    </location>
</feature>
<dbReference type="InterPro" id="IPR000620">
    <property type="entry name" value="EamA_dom"/>
</dbReference>
<sequence>MSAIAKNANEVERSKASLIGIGLCLLSMFVFAMQDGITKVLVKDLPIAELVMVRYWFFLLFALVFVTFKGGLKSAVKTAHPWLQMARSLLGVLEIAVFGLALKYLGLSETHAIYAIFPLITLALAGVLLREYVRPRQWLAAIIGFGGILVILRPGAGVFSIESLIPLLAALMFALFNILTRKISTADSFATNMLYMGFWGAITATILGLPQWVTPSHSQWVLILILSSTGILAQLLLLQALKYASAATLQPFNYTLLLFASLLGVVWFSEVLSADLIIGGALVVFGGLLALQRRSH</sequence>
<feature type="transmembrane region" description="Helical" evidence="5">
    <location>
        <begin position="163"/>
        <end position="180"/>
    </location>
</feature>
<accession>A0A0D0JX75</accession>
<dbReference type="AlphaFoldDB" id="A0A0D0JX75"/>
<comment type="caution">
    <text evidence="7">The sequence shown here is derived from an EMBL/GenBank/DDBJ whole genome shotgun (WGS) entry which is preliminary data.</text>
</comment>
<proteinExistence type="predicted"/>
<feature type="transmembrane region" description="Helical" evidence="5">
    <location>
        <begin position="219"/>
        <end position="240"/>
    </location>
</feature>
<feature type="domain" description="EamA" evidence="6">
    <location>
        <begin position="19"/>
        <end position="152"/>
    </location>
</feature>
<reference evidence="7 8" key="1">
    <citation type="submission" date="2014-12" db="EMBL/GenBank/DDBJ databases">
        <title>16Stimator: statistical estimation of ribosomal gene copy numbers from draft genome assemblies.</title>
        <authorList>
            <person name="Perisin M.A."/>
            <person name="Vetter M."/>
            <person name="Gilbert J.A."/>
            <person name="Bergelson J."/>
        </authorList>
    </citation>
    <scope>NUCLEOTIDE SEQUENCE [LARGE SCALE GENOMIC DNA]</scope>
    <source>
        <strain evidence="7 8">MEJ086</strain>
    </source>
</reference>
<feature type="transmembrane region" description="Helical" evidence="5">
    <location>
        <begin position="138"/>
        <end position="157"/>
    </location>
</feature>
<dbReference type="SUPFAM" id="SSF103481">
    <property type="entry name" value="Multidrug resistance efflux transporter EmrE"/>
    <property type="match status" value="2"/>
</dbReference>
<feature type="transmembrane region" description="Helical" evidence="5">
    <location>
        <begin position="84"/>
        <end position="105"/>
    </location>
</feature>
<dbReference type="RefSeq" id="WP_042554160.1">
    <property type="nucleotide sequence ID" value="NZ_JXQW01000029.1"/>
</dbReference>
<dbReference type="OrthoDB" id="148351at2"/>
<evidence type="ECO:0000313" key="8">
    <source>
        <dbReference type="Proteomes" id="UP000032068"/>
    </source>
</evidence>
<feature type="transmembrane region" description="Helical" evidence="5">
    <location>
        <begin position="274"/>
        <end position="291"/>
    </location>
</feature>
<evidence type="ECO:0000256" key="5">
    <source>
        <dbReference type="SAM" id="Phobius"/>
    </source>
</evidence>
<dbReference type="PANTHER" id="PTHR22911:SF6">
    <property type="entry name" value="SOLUTE CARRIER FAMILY 35 MEMBER G1"/>
    <property type="match status" value="1"/>
</dbReference>